<evidence type="ECO:0000313" key="2">
    <source>
        <dbReference type="EMBL" id="MDW0111281.1"/>
    </source>
</evidence>
<comment type="caution">
    <text evidence="2">The sequence shown here is derived from an EMBL/GenBank/DDBJ whole genome shotgun (WGS) entry which is preliminary data.</text>
</comment>
<dbReference type="Pfam" id="PF06172">
    <property type="entry name" value="Cupin_5"/>
    <property type="match status" value="1"/>
</dbReference>
<protein>
    <submittedName>
        <fullName evidence="2">Cupin domain-containing protein</fullName>
    </submittedName>
</protein>
<gene>
    <name evidence="2" type="ORF">QT716_14750</name>
</gene>
<dbReference type="EMBL" id="JAUBDH010000012">
    <property type="protein sequence ID" value="MDW0111281.1"/>
    <property type="molecule type" value="Genomic_DNA"/>
</dbReference>
<evidence type="ECO:0000259" key="1">
    <source>
        <dbReference type="Pfam" id="PF06172"/>
    </source>
</evidence>
<name>A0ABU4G300_9BACL</name>
<dbReference type="PANTHER" id="PTHR33387:SF3">
    <property type="entry name" value="DUF985 DOMAIN-CONTAINING PROTEIN"/>
    <property type="match status" value="1"/>
</dbReference>
<dbReference type="PANTHER" id="PTHR33387">
    <property type="entry name" value="RMLC-LIKE JELLY ROLL FOLD PROTEIN"/>
    <property type="match status" value="1"/>
</dbReference>
<dbReference type="RefSeq" id="WP_317936923.1">
    <property type="nucleotide sequence ID" value="NZ_JAUBDH010000012.1"/>
</dbReference>
<proteinExistence type="predicted"/>
<dbReference type="InterPro" id="IPR009327">
    <property type="entry name" value="Cupin_DUF985"/>
</dbReference>
<dbReference type="Gene3D" id="2.60.120.10">
    <property type="entry name" value="Jelly Rolls"/>
    <property type="match status" value="1"/>
</dbReference>
<dbReference type="InterPro" id="IPR039935">
    <property type="entry name" value="YML079W-like"/>
</dbReference>
<dbReference type="InterPro" id="IPR011051">
    <property type="entry name" value="RmlC_Cupin_sf"/>
</dbReference>
<accession>A0ABU4G300</accession>
<dbReference type="InterPro" id="IPR014710">
    <property type="entry name" value="RmlC-like_jellyroll"/>
</dbReference>
<sequence>MTRNAEYWRKQLNLIAHPEGGSYVSSLTASASIPTKNGERPLFTSIYFMLAEGEVSHFHQLQSDEIWYYHDGAPLVVHMISKDGEYSTVKLGVDMESGQQPQLVVPAGTIFGSSMAGEGGYSLVGCMVSPGFDFKDFKLFSEEELLNQFPEHAMIIEKMTP</sequence>
<reference evidence="2 3" key="1">
    <citation type="submission" date="2023-06" db="EMBL/GenBank/DDBJ databases">
        <title>Sporosarcina sp. nov., isolated from Korean traditional fermented seafood 'Jeotgal'.</title>
        <authorList>
            <person name="Yang A.-I."/>
            <person name="Shin N.-R."/>
        </authorList>
    </citation>
    <scope>NUCLEOTIDE SEQUENCE [LARGE SCALE GENOMIC DNA]</scope>
    <source>
        <strain evidence="2 3">KCTC3840</strain>
    </source>
</reference>
<dbReference type="Proteomes" id="UP001280629">
    <property type="component" value="Unassembled WGS sequence"/>
</dbReference>
<feature type="domain" description="DUF985" evidence="1">
    <location>
        <begin position="7"/>
        <end position="139"/>
    </location>
</feature>
<keyword evidence="3" id="KW-1185">Reference proteome</keyword>
<dbReference type="SUPFAM" id="SSF51182">
    <property type="entry name" value="RmlC-like cupins"/>
    <property type="match status" value="1"/>
</dbReference>
<organism evidence="2 3">
    <name type="scientific">Sporosarcina aquimarina</name>
    <dbReference type="NCBI Taxonomy" id="114975"/>
    <lineage>
        <taxon>Bacteria</taxon>
        <taxon>Bacillati</taxon>
        <taxon>Bacillota</taxon>
        <taxon>Bacilli</taxon>
        <taxon>Bacillales</taxon>
        <taxon>Caryophanaceae</taxon>
        <taxon>Sporosarcina</taxon>
    </lineage>
</organism>
<evidence type="ECO:0000313" key="3">
    <source>
        <dbReference type="Proteomes" id="UP001280629"/>
    </source>
</evidence>
<dbReference type="CDD" id="cd06121">
    <property type="entry name" value="cupin_YML079wp"/>
    <property type="match status" value="1"/>
</dbReference>